<sequence length="43" mass="4695">MSDDEDEEIEIQAGNGRRQSEVRAFGGDATLGGKEIRVKCRGN</sequence>
<feature type="compositionally biased region" description="Acidic residues" evidence="1">
    <location>
        <begin position="1"/>
        <end position="10"/>
    </location>
</feature>
<dbReference type="EMBL" id="BPVZ01000253">
    <property type="protein sequence ID" value="GKV48318.1"/>
    <property type="molecule type" value="Genomic_DNA"/>
</dbReference>
<organism evidence="2 3">
    <name type="scientific">Rubroshorea leprosula</name>
    <dbReference type="NCBI Taxonomy" id="152421"/>
    <lineage>
        <taxon>Eukaryota</taxon>
        <taxon>Viridiplantae</taxon>
        <taxon>Streptophyta</taxon>
        <taxon>Embryophyta</taxon>
        <taxon>Tracheophyta</taxon>
        <taxon>Spermatophyta</taxon>
        <taxon>Magnoliopsida</taxon>
        <taxon>eudicotyledons</taxon>
        <taxon>Gunneridae</taxon>
        <taxon>Pentapetalae</taxon>
        <taxon>rosids</taxon>
        <taxon>malvids</taxon>
        <taxon>Malvales</taxon>
        <taxon>Dipterocarpaceae</taxon>
        <taxon>Rubroshorea</taxon>
    </lineage>
</organism>
<comment type="caution">
    <text evidence="2">The sequence shown here is derived from an EMBL/GenBank/DDBJ whole genome shotgun (WGS) entry which is preliminary data.</text>
</comment>
<gene>
    <name evidence="2" type="ORF">SLEP1_g55142</name>
</gene>
<proteinExistence type="predicted"/>
<dbReference type="AlphaFoldDB" id="A0AAV5MHI2"/>
<evidence type="ECO:0000313" key="3">
    <source>
        <dbReference type="Proteomes" id="UP001054252"/>
    </source>
</evidence>
<reference evidence="2 3" key="1">
    <citation type="journal article" date="2021" name="Commun. Biol.">
        <title>The genome of Shorea leprosula (Dipterocarpaceae) highlights the ecological relevance of drought in aseasonal tropical rainforests.</title>
        <authorList>
            <person name="Ng K.K.S."/>
            <person name="Kobayashi M.J."/>
            <person name="Fawcett J.A."/>
            <person name="Hatakeyama M."/>
            <person name="Paape T."/>
            <person name="Ng C.H."/>
            <person name="Ang C.C."/>
            <person name="Tnah L.H."/>
            <person name="Lee C.T."/>
            <person name="Nishiyama T."/>
            <person name="Sese J."/>
            <person name="O'Brien M.J."/>
            <person name="Copetti D."/>
            <person name="Mohd Noor M.I."/>
            <person name="Ong R.C."/>
            <person name="Putra M."/>
            <person name="Sireger I.Z."/>
            <person name="Indrioko S."/>
            <person name="Kosugi Y."/>
            <person name="Izuno A."/>
            <person name="Isagi Y."/>
            <person name="Lee S.L."/>
            <person name="Shimizu K.K."/>
        </authorList>
    </citation>
    <scope>NUCLEOTIDE SEQUENCE [LARGE SCALE GENOMIC DNA]</scope>
    <source>
        <strain evidence="2">214</strain>
    </source>
</reference>
<dbReference type="Proteomes" id="UP001054252">
    <property type="component" value="Unassembled WGS sequence"/>
</dbReference>
<evidence type="ECO:0000256" key="1">
    <source>
        <dbReference type="SAM" id="MobiDB-lite"/>
    </source>
</evidence>
<keyword evidence="3" id="KW-1185">Reference proteome</keyword>
<feature type="region of interest" description="Disordered" evidence="1">
    <location>
        <begin position="1"/>
        <end position="26"/>
    </location>
</feature>
<name>A0AAV5MHI2_9ROSI</name>
<evidence type="ECO:0000313" key="2">
    <source>
        <dbReference type="EMBL" id="GKV48318.1"/>
    </source>
</evidence>
<accession>A0AAV5MHI2</accession>
<protein>
    <submittedName>
        <fullName evidence="2">Uncharacterized protein</fullName>
    </submittedName>
</protein>